<dbReference type="PANTHER" id="PTHR37417:SF4">
    <property type="entry name" value="67 KDA MYOSIN-CROSS-REACTIVE ANTIGEN FAMILY PROTEIN (AFU_ORTHOLOGUE AFUA_3G03570)"/>
    <property type="match status" value="1"/>
</dbReference>
<dbReference type="Gene3D" id="3.50.50.60">
    <property type="entry name" value="FAD/NAD(P)-binding domain"/>
    <property type="match status" value="2"/>
</dbReference>
<keyword evidence="2" id="KW-1185">Reference proteome</keyword>
<gene>
    <name evidence="1" type="ORF">N7496_005699</name>
</gene>
<dbReference type="AlphaFoldDB" id="A0A9W9SH56"/>
<dbReference type="GO" id="GO:0071949">
    <property type="term" value="F:FAD binding"/>
    <property type="evidence" value="ECO:0007669"/>
    <property type="project" value="InterPro"/>
</dbReference>
<dbReference type="InterPro" id="IPR010354">
    <property type="entry name" value="Oleate_hydratase"/>
</dbReference>
<dbReference type="GO" id="GO:0006631">
    <property type="term" value="P:fatty acid metabolic process"/>
    <property type="evidence" value="ECO:0007669"/>
    <property type="project" value="InterPro"/>
</dbReference>
<dbReference type="RefSeq" id="XP_056557153.1">
    <property type="nucleotide sequence ID" value="XM_056698628.1"/>
</dbReference>
<protein>
    <recommendedName>
        <fullName evidence="3">67 kDa myosin-cross-reactive antigen family protein</fullName>
    </recommendedName>
</protein>
<sequence length="468" mass="51787">MSKLGQSHRDPEHIQAWLIGGGIASISAAVHLISEAQVSGSNIHLLDLHPSLGGGMTPGEIGGTMMDEIRRFENVERPQPQKSALVRALNHGPSGLELVETKSLHIGAKNRLALVNLMLEREATCPRVSKNLRKYLEDIQDLNNVKTLNRTESNLYELIVYPIVTYLKEEDVHFHFNTEVTNLTVYPVADPALVTSLQFLQDGLEHTVSINPTDIVIATLGSTSAGASLGTNQSSPPNLSLNWENEVACDWRFWQRLAQHSPKFGCPNNFLSQGLRSTVETFTTTFHGPDFMVLYEKLTHERPGTGAIITLAESNWAISLSIPRQPVFSSQSRSTNIISGYALRPANEGRFVKKPMYKCSGQEILIEILSFLEFPTLLSTSRTIPYGMPFGTAPFLSRRKGDRPRVIPQDTTNIACIGQFVEIPDDTTLAMEYSVHSAQIAVTELMGLPQPPDEVKKSLLLEVLHLMI</sequence>
<dbReference type="OrthoDB" id="545169at2759"/>
<dbReference type="SUPFAM" id="SSF51905">
    <property type="entry name" value="FAD/NAD(P)-binding domain"/>
    <property type="match status" value="1"/>
</dbReference>
<proteinExistence type="predicted"/>
<dbReference type="PANTHER" id="PTHR37417">
    <property type="entry name" value="67 KDA MYOSIN-CROSS-REACTIVE ANTIGEN FAMILY PROTEIN (AFU_ORTHOLOGUE AFUA_5G09970)"/>
    <property type="match status" value="1"/>
</dbReference>
<dbReference type="Proteomes" id="UP001147782">
    <property type="component" value="Unassembled WGS sequence"/>
</dbReference>
<evidence type="ECO:0000313" key="2">
    <source>
        <dbReference type="Proteomes" id="UP001147782"/>
    </source>
</evidence>
<evidence type="ECO:0000313" key="1">
    <source>
        <dbReference type="EMBL" id="KAJ5378290.1"/>
    </source>
</evidence>
<name>A0A9W9SH56_9EURO</name>
<dbReference type="GO" id="GO:0050151">
    <property type="term" value="F:oleate hydratase activity"/>
    <property type="evidence" value="ECO:0007669"/>
    <property type="project" value="InterPro"/>
</dbReference>
<dbReference type="InterPro" id="IPR036188">
    <property type="entry name" value="FAD/NAD-bd_sf"/>
</dbReference>
<dbReference type="GeneID" id="81437807"/>
<comment type="caution">
    <text evidence="1">The sequence shown here is derived from an EMBL/GenBank/DDBJ whole genome shotgun (WGS) entry which is preliminary data.</text>
</comment>
<dbReference type="Pfam" id="PF06100">
    <property type="entry name" value="MCRA"/>
    <property type="match status" value="2"/>
</dbReference>
<organism evidence="1 2">
    <name type="scientific">Penicillium cataractarum</name>
    <dbReference type="NCBI Taxonomy" id="2100454"/>
    <lineage>
        <taxon>Eukaryota</taxon>
        <taxon>Fungi</taxon>
        <taxon>Dikarya</taxon>
        <taxon>Ascomycota</taxon>
        <taxon>Pezizomycotina</taxon>
        <taxon>Eurotiomycetes</taxon>
        <taxon>Eurotiomycetidae</taxon>
        <taxon>Eurotiales</taxon>
        <taxon>Aspergillaceae</taxon>
        <taxon>Penicillium</taxon>
    </lineage>
</organism>
<reference evidence="1" key="1">
    <citation type="submission" date="2022-11" db="EMBL/GenBank/DDBJ databases">
        <authorList>
            <person name="Petersen C."/>
        </authorList>
    </citation>
    <scope>NUCLEOTIDE SEQUENCE</scope>
    <source>
        <strain evidence="1">IBT 29864</strain>
    </source>
</reference>
<accession>A0A9W9SH56</accession>
<dbReference type="EMBL" id="JAPZBS010000004">
    <property type="protein sequence ID" value="KAJ5378290.1"/>
    <property type="molecule type" value="Genomic_DNA"/>
</dbReference>
<reference evidence="1" key="2">
    <citation type="journal article" date="2023" name="IMA Fungus">
        <title>Comparative genomic study of the Penicillium genus elucidates a diverse pangenome and 15 lateral gene transfer events.</title>
        <authorList>
            <person name="Petersen C."/>
            <person name="Sorensen T."/>
            <person name="Nielsen M.R."/>
            <person name="Sondergaard T.E."/>
            <person name="Sorensen J.L."/>
            <person name="Fitzpatrick D.A."/>
            <person name="Frisvad J.C."/>
            <person name="Nielsen K.L."/>
        </authorList>
    </citation>
    <scope>NUCLEOTIDE SEQUENCE</scope>
    <source>
        <strain evidence="1">IBT 29864</strain>
    </source>
</reference>
<evidence type="ECO:0008006" key="3">
    <source>
        <dbReference type="Google" id="ProtNLM"/>
    </source>
</evidence>